<keyword evidence="5 16" id="KW-0813">Transport</keyword>
<dbReference type="PRINTS" id="PR01437">
    <property type="entry name" value="NUOXDRDTASE4"/>
</dbReference>
<dbReference type="Pfam" id="PF00361">
    <property type="entry name" value="Proton_antipo_M"/>
    <property type="match status" value="1"/>
</dbReference>
<evidence type="ECO:0000256" key="7">
    <source>
        <dbReference type="ARBA" id="ARBA00022692"/>
    </source>
</evidence>
<protein>
    <recommendedName>
        <fullName evidence="4 16">NADH-ubiquinone oxidoreductase chain 4</fullName>
        <ecNumber evidence="3 16">7.1.1.2</ecNumber>
    </recommendedName>
</protein>
<reference evidence="18" key="1">
    <citation type="submission" date="2019-08" db="EMBL/GenBank/DDBJ databases">
        <authorList>
            <person name="Lee Y.-H."/>
            <person name="Lee J.-S."/>
            <person name="Lee J.-S."/>
        </authorList>
    </citation>
    <scope>NUCLEOTIDE SEQUENCE</scope>
</reference>
<feature type="transmembrane region" description="Helical" evidence="16">
    <location>
        <begin position="292"/>
        <end position="315"/>
    </location>
</feature>
<dbReference type="GO" id="GO:0042773">
    <property type="term" value="P:ATP synthesis coupled electron transport"/>
    <property type="evidence" value="ECO:0007669"/>
    <property type="project" value="InterPro"/>
</dbReference>
<evidence type="ECO:0000313" key="18">
    <source>
        <dbReference type="EMBL" id="QHR79578.1"/>
    </source>
</evidence>
<evidence type="ECO:0000256" key="10">
    <source>
        <dbReference type="ARBA" id="ARBA00022989"/>
    </source>
</evidence>
<evidence type="ECO:0000256" key="11">
    <source>
        <dbReference type="ARBA" id="ARBA00023027"/>
    </source>
</evidence>
<dbReference type="GO" id="GO:0008137">
    <property type="term" value="F:NADH dehydrogenase (ubiquinone) activity"/>
    <property type="evidence" value="ECO:0007669"/>
    <property type="project" value="UniProtKB-UniRule"/>
</dbReference>
<evidence type="ECO:0000256" key="5">
    <source>
        <dbReference type="ARBA" id="ARBA00022448"/>
    </source>
</evidence>
<keyword evidence="12 16" id="KW-0830">Ubiquinone</keyword>
<evidence type="ECO:0000256" key="16">
    <source>
        <dbReference type="RuleBase" id="RU003297"/>
    </source>
</evidence>
<dbReference type="InterPro" id="IPR001750">
    <property type="entry name" value="ND/Mrp_TM"/>
</dbReference>
<dbReference type="EMBL" id="MN256532">
    <property type="protein sequence ID" value="QHR79578.1"/>
    <property type="molecule type" value="Genomic_DNA"/>
</dbReference>
<evidence type="ECO:0000256" key="2">
    <source>
        <dbReference type="ARBA" id="ARBA00009025"/>
    </source>
</evidence>
<evidence type="ECO:0000256" key="9">
    <source>
        <dbReference type="ARBA" id="ARBA00022982"/>
    </source>
</evidence>
<sequence>MVFLLLSSVSFILFSFSSMAFVVILCGFWFYYIVSSSMFSNQAYYFSFLNDEISLFMLFMTVFVLFISYIYALSFNSTYKMSVVFLFMLLFCFGVFTTNSLFFLYFFYECSLLPILYIIIKWGSYPERSLSAMMLLIYTSIFTFPFIMIMFSFYTLQGSFLLVDTSLSNVEAMGFLSTFIIFTTFAVKLPVYGLHFWLPMAHVEAPTFGSMILAGVLLKLGGVGLLRCLKFLDLAALSSIFMSYFMVFMLYVTVVCLFQSDFKRLVAYSSVSHMMAIPILLLANNLMSVKSLVLLMLFHGLSSPLLFMLVGITYSMFSSRQLIVIRGLLLTSPLLSFIMVLAFFFTLSAPPFPSFVSEVYFLVSSLCLSSSFIYVFCIFTFLSLLYNLNWLSAMVFSSATPSNMSTTLSYMCFMPLFMSVLLCAPISLLTMLF</sequence>
<comment type="function">
    <text evidence="16">Core subunit of the mitochondrial membrane respiratory chain NADH dehydrogenase (Complex I) which catalyzes electron transfer from NADH through the respiratory chain, using ubiquinone as an electron acceptor. Essential for the catalytic activity and assembly of complex I.</text>
</comment>
<evidence type="ECO:0000256" key="1">
    <source>
        <dbReference type="ARBA" id="ARBA00004225"/>
    </source>
</evidence>
<evidence type="ECO:0000256" key="13">
    <source>
        <dbReference type="ARBA" id="ARBA00023128"/>
    </source>
</evidence>
<evidence type="ECO:0000259" key="17">
    <source>
        <dbReference type="Pfam" id="PF00361"/>
    </source>
</evidence>
<reference evidence="18" key="2">
    <citation type="journal article" date="2020" name="Mitochondrial DNA Part B Resour">
        <title>Complete mitochondrial genome of the freshwater monogonont rotifer Brachionus rubens (Rotifera, Brachionidae).</title>
        <authorList>
            <person name="Choi B.-S."/>
            <person name="Lee Y.H."/>
            <person name="Lee J.-S."/>
            <person name="Ogello E.O."/>
            <person name="Kim H.-J."/>
            <person name="Hagiwara A."/>
            <person name="Lee J.-S."/>
        </authorList>
    </citation>
    <scope>NUCLEOTIDE SEQUENCE</scope>
</reference>
<dbReference type="PANTHER" id="PTHR43507:SF20">
    <property type="entry name" value="NADH-UBIQUINONE OXIDOREDUCTASE CHAIN 4"/>
    <property type="match status" value="1"/>
</dbReference>
<keyword evidence="11 16" id="KW-0520">NAD</keyword>
<evidence type="ECO:0000256" key="6">
    <source>
        <dbReference type="ARBA" id="ARBA00022660"/>
    </source>
</evidence>
<keyword evidence="6 16" id="KW-0679">Respiratory chain</keyword>
<feature type="transmembrane region" description="Helical" evidence="16">
    <location>
        <begin position="79"/>
        <end position="96"/>
    </location>
</feature>
<feature type="transmembrane region" description="Helical" evidence="16">
    <location>
        <begin position="265"/>
        <end position="286"/>
    </location>
</feature>
<keyword evidence="14 16" id="KW-0472">Membrane</keyword>
<keyword evidence="13 16" id="KW-0496">Mitochondrion</keyword>
<evidence type="ECO:0000256" key="8">
    <source>
        <dbReference type="ARBA" id="ARBA00022967"/>
    </source>
</evidence>
<evidence type="ECO:0000256" key="3">
    <source>
        <dbReference type="ARBA" id="ARBA00012944"/>
    </source>
</evidence>
<evidence type="ECO:0000256" key="14">
    <source>
        <dbReference type="ARBA" id="ARBA00023136"/>
    </source>
</evidence>
<feature type="domain" description="NADH:quinone oxidoreductase/Mrp antiporter transmembrane" evidence="17">
    <location>
        <begin position="99"/>
        <end position="381"/>
    </location>
</feature>
<feature type="transmembrane region" description="Helical" evidence="16">
    <location>
        <begin position="53"/>
        <end position="72"/>
    </location>
</feature>
<keyword evidence="10 16" id="KW-1133">Transmembrane helix</keyword>
<feature type="transmembrane region" description="Helical" evidence="16">
    <location>
        <begin position="12"/>
        <end position="33"/>
    </location>
</feature>
<comment type="subcellular location">
    <subcellularLocation>
        <location evidence="1 16">Mitochondrion membrane</location>
        <topology evidence="1 16">Multi-pass membrane protein</topology>
    </subcellularLocation>
</comment>
<dbReference type="AlphaFoldDB" id="A0A7G3PWR5"/>
<feature type="transmembrane region" description="Helical" evidence="16">
    <location>
        <begin position="174"/>
        <end position="198"/>
    </location>
</feature>
<keyword evidence="7 16" id="KW-0812">Transmembrane</keyword>
<gene>
    <name evidence="18" type="primary">ND4</name>
</gene>
<evidence type="ECO:0000256" key="15">
    <source>
        <dbReference type="ARBA" id="ARBA00049551"/>
    </source>
</evidence>
<dbReference type="GO" id="GO:0003954">
    <property type="term" value="F:NADH dehydrogenase activity"/>
    <property type="evidence" value="ECO:0007669"/>
    <property type="project" value="TreeGrafter"/>
</dbReference>
<dbReference type="GO" id="GO:0015990">
    <property type="term" value="P:electron transport coupled proton transport"/>
    <property type="evidence" value="ECO:0007669"/>
    <property type="project" value="TreeGrafter"/>
</dbReference>
<dbReference type="GO" id="GO:0031966">
    <property type="term" value="C:mitochondrial membrane"/>
    <property type="evidence" value="ECO:0007669"/>
    <property type="project" value="UniProtKB-SubCell"/>
</dbReference>
<feature type="transmembrane region" description="Helical" evidence="16">
    <location>
        <begin position="235"/>
        <end position="258"/>
    </location>
</feature>
<proteinExistence type="inferred from homology"/>
<dbReference type="PANTHER" id="PTHR43507">
    <property type="entry name" value="NADH-UBIQUINONE OXIDOREDUCTASE CHAIN 4"/>
    <property type="match status" value="1"/>
</dbReference>
<keyword evidence="9 16" id="KW-0249">Electron transport</keyword>
<name>A0A7G3PWR5_9BILA</name>
<feature type="transmembrane region" description="Helical" evidence="16">
    <location>
        <begin position="327"/>
        <end position="347"/>
    </location>
</feature>
<evidence type="ECO:0000256" key="4">
    <source>
        <dbReference type="ARBA" id="ARBA00021006"/>
    </source>
</evidence>
<comment type="similarity">
    <text evidence="2 16">Belongs to the complex I subunit 4 family.</text>
</comment>
<geneLocation type="mitochondrion" evidence="18"/>
<feature type="transmembrane region" description="Helical" evidence="16">
    <location>
        <begin position="132"/>
        <end position="154"/>
    </location>
</feature>
<comment type="catalytic activity">
    <reaction evidence="15 16">
        <text>a ubiquinone + NADH + 5 H(+)(in) = a ubiquinol + NAD(+) + 4 H(+)(out)</text>
        <dbReference type="Rhea" id="RHEA:29091"/>
        <dbReference type="Rhea" id="RHEA-COMP:9565"/>
        <dbReference type="Rhea" id="RHEA-COMP:9566"/>
        <dbReference type="ChEBI" id="CHEBI:15378"/>
        <dbReference type="ChEBI" id="CHEBI:16389"/>
        <dbReference type="ChEBI" id="CHEBI:17976"/>
        <dbReference type="ChEBI" id="CHEBI:57540"/>
        <dbReference type="ChEBI" id="CHEBI:57945"/>
        <dbReference type="EC" id="7.1.1.2"/>
    </reaction>
</comment>
<keyword evidence="8" id="KW-1278">Translocase</keyword>
<feature type="transmembrane region" description="Helical" evidence="16">
    <location>
        <begin position="210"/>
        <end position="229"/>
    </location>
</feature>
<evidence type="ECO:0000256" key="12">
    <source>
        <dbReference type="ARBA" id="ARBA00023075"/>
    </source>
</evidence>
<feature type="transmembrane region" description="Helical" evidence="16">
    <location>
        <begin position="359"/>
        <end position="386"/>
    </location>
</feature>
<accession>A0A7G3PWR5</accession>
<dbReference type="EC" id="7.1.1.2" evidence="3 16"/>
<dbReference type="GO" id="GO:0048039">
    <property type="term" value="F:ubiquinone binding"/>
    <property type="evidence" value="ECO:0007669"/>
    <property type="project" value="TreeGrafter"/>
</dbReference>
<dbReference type="InterPro" id="IPR003918">
    <property type="entry name" value="NADH_UbQ_OxRdtase"/>
</dbReference>
<feature type="transmembrane region" description="Helical" evidence="16">
    <location>
        <begin position="407"/>
        <end position="432"/>
    </location>
</feature>
<organism evidence="18">
    <name type="scientific">Brachionus rubens</name>
    <dbReference type="NCBI Taxonomy" id="392764"/>
    <lineage>
        <taxon>Eukaryota</taxon>
        <taxon>Metazoa</taxon>
        <taxon>Spiralia</taxon>
        <taxon>Gnathifera</taxon>
        <taxon>Rotifera</taxon>
        <taxon>Eurotatoria</taxon>
        <taxon>Monogononta</taxon>
        <taxon>Pseudotrocha</taxon>
        <taxon>Ploima</taxon>
        <taxon>Brachionidae</taxon>
        <taxon>Brachionus</taxon>
    </lineage>
</organism>